<protein>
    <submittedName>
        <fullName evidence="2">Uncharacterized protein</fullName>
    </submittedName>
</protein>
<dbReference type="RefSeq" id="YP_009481274.1">
    <property type="nucleotide sequence ID" value="NC_037665.1"/>
</dbReference>
<feature type="region of interest" description="Disordered" evidence="1">
    <location>
        <begin position="1"/>
        <end position="45"/>
    </location>
</feature>
<name>A0A2U7UFL1_9VIRU</name>
<proteinExistence type="predicted"/>
<dbReference type="KEGG" id="vg:36841733"/>
<reference evidence="2" key="1">
    <citation type="journal article" date="2018" name="Nat. Commun.">
        <title>Diversity and evolution of the emerging Pandoraviridae family.</title>
        <authorList>
            <person name="Legendre M."/>
            <person name="Fabre E."/>
            <person name="Poirot O."/>
            <person name="Jeudy S."/>
            <person name="Lartigue A."/>
            <person name="Alempic J.M."/>
            <person name="Beucher L."/>
            <person name="Philippe N."/>
            <person name="Bertaux L."/>
            <person name="Christo-Foroux E."/>
            <person name="Labadie K."/>
            <person name="Coute Y."/>
            <person name="Abergel C."/>
            <person name="Claverie J.M."/>
        </authorList>
    </citation>
    <scope>NUCLEOTIDE SEQUENCE [LARGE SCALE GENOMIC DNA]</scope>
    <source>
        <strain evidence="2">Macleodensis</strain>
    </source>
</reference>
<evidence type="ECO:0000256" key="1">
    <source>
        <dbReference type="SAM" id="MobiDB-lite"/>
    </source>
</evidence>
<organism evidence="2">
    <name type="scientific">Pandoravirus macleodensis</name>
    <dbReference type="NCBI Taxonomy" id="2107707"/>
    <lineage>
        <taxon>Viruses</taxon>
        <taxon>Pandoravirus</taxon>
    </lineage>
</organism>
<dbReference type="Proteomes" id="UP000249758">
    <property type="component" value="Segment"/>
</dbReference>
<accession>A0A2U7UFL1</accession>
<evidence type="ECO:0000313" key="2">
    <source>
        <dbReference type="EMBL" id="AVK77278.1"/>
    </source>
</evidence>
<dbReference type="EMBL" id="MG011691">
    <property type="protein sequence ID" value="AVK77278.1"/>
    <property type="molecule type" value="Genomic_DNA"/>
</dbReference>
<sequence length="227" mass="24434">MLSPSQSSQSSTSSPPSLSSPSSCLPRDAAPPSTPMDGQDPPSVEGVAFKGFSRVSPFVRAEPSDDYLARHYGIVSSMASAVLSPQETAVSDDLDVALALVDKHRNLWFALLPSRPAERAADALSAVRSTVTALIDALRTHSVLRMCAILYGRNMASLADAFLAPTPSYESEPAQTLRTCVETDQALFKRHLAQAITGIRRLWIAHGEHQLHNEEDREDAVALPLST</sequence>
<dbReference type="GeneID" id="36841733"/>
<gene>
    <name evidence="2" type="ORF">pmac_cds_590</name>
</gene>
<feature type="compositionally biased region" description="Low complexity" evidence="1">
    <location>
        <begin position="1"/>
        <end position="23"/>
    </location>
</feature>